<dbReference type="Proteomes" id="UP001582793">
    <property type="component" value="Unassembled WGS sequence"/>
</dbReference>
<reference evidence="1 2" key="1">
    <citation type="submission" date="2024-04" db="EMBL/GenBank/DDBJ databases">
        <title>Polymorphospora sp. isolated from Baiyangdian Lake in Xiong'an New Area.</title>
        <authorList>
            <person name="Zhang X."/>
            <person name="Liu J."/>
        </authorList>
    </citation>
    <scope>NUCLEOTIDE SEQUENCE [LARGE SCALE GENOMIC DNA]</scope>
    <source>
        <strain evidence="1 2">2-325</strain>
    </source>
</reference>
<comment type="caution">
    <text evidence="1">The sequence shown here is derived from an EMBL/GenBank/DDBJ whole genome shotgun (WGS) entry which is preliminary data.</text>
</comment>
<name>A0ABV5CQX7_9ACTN</name>
<sequence length="133" mass="14802">MPARTLEEIERVVRASWSVESCDPADAANWSPENPARGQCGSTALVLNDLLGGDLLTAEVHYPDGSRQGYHHWNRFGPGLEVDLTLEQFFATETVQEPRVMARPPQVGERVREQYLALRKAVYAALELDPNSP</sequence>
<proteinExistence type="predicted"/>
<dbReference type="EMBL" id="JBCGDC010000036">
    <property type="protein sequence ID" value="MFB6394401.1"/>
    <property type="molecule type" value="Genomic_DNA"/>
</dbReference>
<accession>A0ABV5CQX7</accession>
<protein>
    <submittedName>
        <fullName evidence="1">Uncharacterized protein</fullName>
    </submittedName>
</protein>
<evidence type="ECO:0000313" key="1">
    <source>
        <dbReference type="EMBL" id="MFB6394401.1"/>
    </source>
</evidence>
<dbReference type="InterPro" id="IPR056238">
    <property type="entry name" value="YunG-like"/>
</dbReference>
<dbReference type="Pfam" id="PF24585">
    <property type="entry name" value="YunG"/>
    <property type="match status" value="1"/>
</dbReference>
<organism evidence="1 2">
    <name type="scientific">Polymorphospora lycopeni</name>
    <dbReference type="NCBI Taxonomy" id="3140240"/>
    <lineage>
        <taxon>Bacteria</taxon>
        <taxon>Bacillati</taxon>
        <taxon>Actinomycetota</taxon>
        <taxon>Actinomycetes</taxon>
        <taxon>Micromonosporales</taxon>
        <taxon>Micromonosporaceae</taxon>
        <taxon>Polymorphospora</taxon>
    </lineage>
</organism>
<dbReference type="RefSeq" id="WP_375734567.1">
    <property type="nucleotide sequence ID" value="NZ_JBCGDC010000036.1"/>
</dbReference>
<keyword evidence="2" id="KW-1185">Reference proteome</keyword>
<gene>
    <name evidence="1" type="ORF">AAFH96_14965</name>
</gene>
<evidence type="ECO:0000313" key="2">
    <source>
        <dbReference type="Proteomes" id="UP001582793"/>
    </source>
</evidence>